<protein>
    <submittedName>
        <fullName evidence="1">Uncharacterized protein</fullName>
    </submittedName>
</protein>
<name>A0A9X3UPA7_PASMD</name>
<reference evidence="1" key="1">
    <citation type="submission" date="2022-07" db="EMBL/GenBank/DDBJ databases">
        <title>Genome-based characterization of novel serogroup A variants of Pasteurella multocida.</title>
        <authorList>
            <person name="Prajapati A."/>
            <person name="Yogisharadhya R."/>
            <person name="Mohanty N."/>
            <person name="Chanda M."/>
            <person name="Mendem S.K."/>
            <person name="Siddaramappa S."/>
            <person name="Shivachandra S.B."/>
        </authorList>
    </citation>
    <scope>NUCLEOTIDE SEQUENCE</scope>
    <source>
        <strain evidence="1">NIVEDIPm19</strain>
    </source>
</reference>
<organism evidence="1 2">
    <name type="scientific">Pasteurella multocida</name>
    <dbReference type="NCBI Taxonomy" id="747"/>
    <lineage>
        <taxon>Bacteria</taxon>
        <taxon>Pseudomonadati</taxon>
        <taxon>Pseudomonadota</taxon>
        <taxon>Gammaproteobacteria</taxon>
        <taxon>Pasteurellales</taxon>
        <taxon>Pasteurellaceae</taxon>
        <taxon>Pasteurella</taxon>
    </lineage>
</organism>
<comment type="caution">
    <text evidence="1">The sequence shown here is derived from an EMBL/GenBank/DDBJ whole genome shotgun (WGS) entry which is preliminary data.</text>
</comment>
<dbReference type="AlphaFoldDB" id="A0A9X3UPA7"/>
<sequence>MKIGEAFKIRALVKCPLCEGALSVSNSKNESLILFNGDLVCCNPRCRKFECKFTLYLHDFKTFGEAKETPEIATWTKSLKQQKLVDERQLEILTD</sequence>
<accession>A0A9X3UPA7</accession>
<gene>
    <name evidence="1" type="ORF">NM948_03920</name>
</gene>
<proteinExistence type="predicted"/>
<evidence type="ECO:0000313" key="2">
    <source>
        <dbReference type="Proteomes" id="UP001145481"/>
    </source>
</evidence>
<dbReference type="Proteomes" id="UP001145481">
    <property type="component" value="Unassembled WGS sequence"/>
</dbReference>
<dbReference type="RefSeq" id="WP_195188867.1">
    <property type="nucleotide sequence ID" value="NZ_JADMLJ010000004.1"/>
</dbReference>
<dbReference type="EMBL" id="JANJHC010000006">
    <property type="protein sequence ID" value="MDA5622695.1"/>
    <property type="molecule type" value="Genomic_DNA"/>
</dbReference>
<evidence type="ECO:0000313" key="1">
    <source>
        <dbReference type="EMBL" id="MDA5622695.1"/>
    </source>
</evidence>